<dbReference type="AlphaFoldDB" id="A0AAV1RCY8"/>
<proteinExistence type="predicted"/>
<reference evidence="1 2" key="1">
    <citation type="submission" date="2024-01" db="EMBL/GenBank/DDBJ databases">
        <authorList>
            <person name="Waweru B."/>
        </authorList>
    </citation>
    <scope>NUCLEOTIDE SEQUENCE [LARGE SCALE GENOMIC DNA]</scope>
</reference>
<sequence>MKRKGKPNWNVEIETDKEFMRGLRDVLLCSGGFWVKSGRLRKIYTDWLVIVIQNWSVNGLYLV</sequence>
<gene>
    <name evidence="1" type="ORF">DCAF_LOCUS9418</name>
</gene>
<name>A0AAV1RCY8_9ROSI</name>
<evidence type="ECO:0000313" key="1">
    <source>
        <dbReference type="EMBL" id="CAK7333300.1"/>
    </source>
</evidence>
<dbReference type="Proteomes" id="UP001314170">
    <property type="component" value="Unassembled WGS sequence"/>
</dbReference>
<feature type="non-terminal residue" evidence="1">
    <location>
        <position position="63"/>
    </location>
</feature>
<evidence type="ECO:0000313" key="2">
    <source>
        <dbReference type="Proteomes" id="UP001314170"/>
    </source>
</evidence>
<comment type="caution">
    <text evidence="1">The sequence shown here is derived from an EMBL/GenBank/DDBJ whole genome shotgun (WGS) entry which is preliminary data.</text>
</comment>
<keyword evidence="2" id="KW-1185">Reference proteome</keyword>
<accession>A0AAV1RCY8</accession>
<protein>
    <submittedName>
        <fullName evidence="1">Uncharacterized protein</fullName>
    </submittedName>
</protein>
<organism evidence="1 2">
    <name type="scientific">Dovyalis caffra</name>
    <dbReference type="NCBI Taxonomy" id="77055"/>
    <lineage>
        <taxon>Eukaryota</taxon>
        <taxon>Viridiplantae</taxon>
        <taxon>Streptophyta</taxon>
        <taxon>Embryophyta</taxon>
        <taxon>Tracheophyta</taxon>
        <taxon>Spermatophyta</taxon>
        <taxon>Magnoliopsida</taxon>
        <taxon>eudicotyledons</taxon>
        <taxon>Gunneridae</taxon>
        <taxon>Pentapetalae</taxon>
        <taxon>rosids</taxon>
        <taxon>fabids</taxon>
        <taxon>Malpighiales</taxon>
        <taxon>Salicaceae</taxon>
        <taxon>Flacourtieae</taxon>
        <taxon>Dovyalis</taxon>
    </lineage>
</organism>
<dbReference type="EMBL" id="CAWUPB010000913">
    <property type="protein sequence ID" value="CAK7333300.1"/>
    <property type="molecule type" value="Genomic_DNA"/>
</dbReference>